<proteinExistence type="predicted"/>
<dbReference type="Proteomes" id="UP000694918">
    <property type="component" value="Unplaced"/>
</dbReference>
<accession>A0AAJ6SYY0</accession>
<sequence>MYFQSECSDFRDGNMEWLHLRMVLFMEEETLGLGKGKDHSKVYWTNGKNIAGCYLGLDWEIKQQRNCFLNLAAGRTRMPLNLAEMITVGTHVCNDCHGKLISFLLYWFWISMPKYVRTVGFKQYRSLSKQVVRFMFFNV</sequence>
<organism evidence="1 2">
    <name type="scientific">Populus euphratica</name>
    <name type="common">Euphrates poplar</name>
    <dbReference type="NCBI Taxonomy" id="75702"/>
    <lineage>
        <taxon>Eukaryota</taxon>
        <taxon>Viridiplantae</taxon>
        <taxon>Streptophyta</taxon>
        <taxon>Embryophyta</taxon>
        <taxon>Tracheophyta</taxon>
        <taxon>Spermatophyta</taxon>
        <taxon>Magnoliopsida</taxon>
        <taxon>eudicotyledons</taxon>
        <taxon>Gunneridae</taxon>
        <taxon>Pentapetalae</taxon>
        <taxon>rosids</taxon>
        <taxon>fabids</taxon>
        <taxon>Malpighiales</taxon>
        <taxon>Salicaceae</taxon>
        <taxon>Saliceae</taxon>
        <taxon>Populus</taxon>
    </lineage>
</organism>
<dbReference type="RefSeq" id="XP_011001245.1">
    <property type="nucleotide sequence ID" value="XM_011002943.1"/>
</dbReference>
<keyword evidence="1" id="KW-1185">Reference proteome</keyword>
<reference evidence="2" key="1">
    <citation type="submission" date="2025-08" db="UniProtKB">
        <authorList>
            <consortium name="RefSeq"/>
        </authorList>
    </citation>
    <scope>IDENTIFICATION</scope>
</reference>
<protein>
    <submittedName>
        <fullName evidence="2">Uncharacterized protein LOC105108592 isoform X1</fullName>
    </submittedName>
</protein>
<evidence type="ECO:0000313" key="2">
    <source>
        <dbReference type="RefSeq" id="XP_011001245.1"/>
    </source>
</evidence>
<name>A0AAJ6SYY0_POPEU</name>
<dbReference type="GeneID" id="105108592"/>
<evidence type="ECO:0000313" key="1">
    <source>
        <dbReference type="Proteomes" id="UP000694918"/>
    </source>
</evidence>
<gene>
    <name evidence="2" type="primary">LOC105108592</name>
</gene>
<dbReference type="KEGG" id="peu:105108592"/>
<dbReference type="AlphaFoldDB" id="A0AAJ6SYY0"/>